<keyword evidence="8 13" id="KW-1133">Transmembrane helix</keyword>
<dbReference type="InterPro" id="IPR013210">
    <property type="entry name" value="LRR_N_plant-typ"/>
</dbReference>
<evidence type="ECO:0000256" key="7">
    <source>
        <dbReference type="ARBA" id="ARBA00022737"/>
    </source>
</evidence>
<dbReference type="SUPFAM" id="SSF52047">
    <property type="entry name" value="RNI-like"/>
    <property type="match status" value="1"/>
</dbReference>
<evidence type="ECO:0000256" key="12">
    <source>
        <dbReference type="SAM" id="MobiDB-lite"/>
    </source>
</evidence>
<organism evidence="16 17">
    <name type="scientific">Pyrus ussuriensis x Pyrus communis</name>
    <dbReference type="NCBI Taxonomy" id="2448454"/>
    <lineage>
        <taxon>Eukaryota</taxon>
        <taxon>Viridiplantae</taxon>
        <taxon>Streptophyta</taxon>
        <taxon>Embryophyta</taxon>
        <taxon>Tracheophyta</taxon>
        <taxon>Spermatophyta</taxon>
        <taxon>Magnoliopsida</taxon>
        <taxon>eudicotyledons</taxon>
        <taxon>Gunneridae</taxon>
        <taxon>Pentapetalae</taxon>
        <taxon>rosids</taxon>
        <taxon>fabids</taxon>
        <taxon>Rosales</taxon>
        <taxon>Rosaceae</taxon>
        <taxon>Amygdaloideae</taxon>
        <taxon>Maleae</taxon>
        <taxon>Pyrus</taxon>
    </lineage>
</organism>
<dbReference type="Pfam" id="PF00560">
    <property type="entry name" value="LRR_1"/>
    <property type="match status" value="9"/>
</dbReference>
<dbReference type="PANTHER" id="PTHR48063:SF101">
    <property type="entry name" value="LRR RECEPTOR-LIKE SERINE_THREONINE-PROTEIN KINASE FLS2"/>
    <property type="match status" value="1"/>
</dbReference>
<evidence type="ECO:0000256" key="4">
    <source>
        <dbReference type="ARBA" id="ARBA00022614"/>
    </source>
</evidence>
<dbReference type="GO" id="GO:0016301">
    <property type="term" value="F:kinase activity"/>
    <property type="evidence" value="ECO:0007669"/>
    <property type="project" value="UniProtKB-KW"/>
</dbReference>
<proteinExistence type="inferred from homology"/>
<evidence type="ECO:0000256" key="1">
    <source>
        <dbReference type="ARBA" id="ARBA00004251"/>
    </source>
</evidence>
<comment type="similarity">
    <text evidence="2">Belongs to the RLP family.</text>
</comment>
<keyword evidence="7" id="KW-0677">Repeat</keyword>
<keyword evidence="5 13" id="KW-0812">Transmembrane</keyword>
<keyword evidence="9 13" id="KW-0472">Membrane</keyword>
<dbReference type="SUPFAM" id="SSF52058">
    <property type="entry name" value="L domain-like"/>
    <property type="match status" value="2"/>
</dbReference>
<keyword evidence="16" id="KW-0418">Kinase</keyword>
<dbReference type="SMART" id="SM00365">
    <property type="entry name" value="LRR_SD22"/>
    <property type="match status" value="7"/>
</dbReference>
<dbReference type="FunFam" id="3.80.10.10:FF:000111">
    <property type="entry name" value="LRR receptor-like serine/threonine-protein kinase ERECTA"/>
    <property type="match status" value="1"/>
</dbReference>
<feature type="chain" id="PRO_5024416369" evidence="14">
    <location>
        <begin position="22"/>
        <end position="961"/>
    </location>
</feature>
<reference evidence="16 17" key="1">
    <citation type="submission" date="2019-09" db="EMBL/GenBank/DDBJ databases">
        <authorList>
            <person name="Ou C."/>
        </authorList>
    </citation>
    <scope>NUCLEOTIDE SEQUENCE [LARGE SCALE GENOMIC DNA]</scope>
    <source>
        <strain evidence="16">S2</strain>
        <tissue evidence="16">Leaf</tissue>
    </source>
</reference>
<dbReference type="InterPro" id="IPR003591">
    <property type="entry name" value="Leu-rich_rpt_typical-subtyp"/>
</dbReference>
<dbReference type="InterPro" id="IPR046956">
    <property type="entry name" value="RLP23-like"/>
</dbReference>
<dbReference type="OrthoDB" id="8731593at2759"/>
<protein>
    <submittedName>
        <fullName evidence="16">LRR receptor-like serine/threonine-protein kinase</fullName>
    </submittedName>
</protein>
<evidence type="ECO:0000256" key="13">
    <source>
        <dbReference type="SAM" id="Phobius"/>
    </source>
</evidence>
<reference evidence="17" key="2">
    <citation type="submission" date="2019-10" db="EMBL/GenBank/DDBJ databases">
        <title>A de novo genome assembly of a pear dwarfing rootstock.</title>
        <authorList>
            <person name="Wang F."/>
            <person name="Wang J."/>
            <person name="Li S."/>
            <person name="Zhang Y."/>
            <person name="Fang M."/>
            <person name="Ma L."/>
            <person name="Zhao Y."/>
            <person name="Jiang S."/>
        </authorList>
    </citation>
    <scope>NUCLEOTIDE SEQUENCE [LARGE SCALE GENOMIC DNA]</scope>
</reference>
<keyword evidence="3" id="KW-1003">Cell membrane</keyword>
<dbReference type="AlphaFoldDB" id="A0A5N5F6N9"/>
<reference evidence="16 17" key="3">
    <citation type="submission" date="2019-11" db="EMBL/GenBank/DDBJ databases">
        <title>A de novo genome assembly of a pear dwarfing rootstock.</title>
        <authorList>
            <person name="Wang F."/>
            <person name="Wang J."/>
            <person name="Li S."/>
            <person name="Zhang Y."/>
            <person name="Fang M."/>
            <person name="Ma L."/>
            <person name="Zhao Y."/>
            <person name="Jiang S."/>
        </authorList>
    </citation>
    <scope>NUCLEOTIDE SEQUENCE [LARGE SCALE GENOMIC DNA]</scope>
    <source>
        <strain evidence="16">S2</strain>
        <tissue evidence="16">Leaf</tissue>
    </source>
</reference>
<accession>A0A5N5F6N9</accession>
<comment type="caution">
    <text evidence="16">The sequence shown here is derived from an EMBL/GenBank/DDBJ whole genome shotgun (WGS) entry which is preliminary data.</text>
</comment>
<evidence type="ECO:0000313" key="17">
    <source>
        <dbReference type="Proteomes" id="UP000327157"/>
    </source>
</evidence>
<dbReference type="InterPro" id="IPR032675">
    <property type="entry name" value="LRR_dom_sf"/>
</dbReference>
<dbReference type="FunFam" id="3.80.10.10:FF:000470">
    <property type="entry name" value="LRR receptor-like serine/threonine-protein kinase RPK2"/>
    <property type="match status" value="1"/>
</dbReference>
<dbReference type="Proteomes" id="UP000327157">
    <property type="component" value="Chromosome 1"/>
</dbReference>
<evidence type="ECO:0000256" key="6">
    <source>
        <dbReference type="ARBA" id="ARBA00022729"/>
    </source>
</evidence>
<sequence length="961" mass="105628">MLLKVIYSVLFVLTSAKCCLSAGISSNIGCVRTEKTALLQFKQGLIDKSNVLASWETGKDCCEWRGIACNNKTGHVVTLDLYYNSSDIYNVETPLSGVIAASLLELPYLTYLDLSFNNFKGEIPKFIGSLSRLEQLKLAGANLSGPIPPQLRNLSSLYTLDLAWNYVTFENLEWLSHLSSLRYLNMSRLNFSEFVNWPESISKLPSLVELQLSSCNLPNVELSFVNSSNSLEVLELSDNPLNLSIFNWMANVSTNLVHIGLAGDQIQGPFPDVFANMVSLVSLDLSYNKLEGGIPKSFRNLCSLESLNLEGNSLSDRLEDSVENLSCAQDTLESLSLSGNPFSGSCPDNLTRFSSLKELYIDGTNVSGSLPKSFQPLSRLRSLSLVLNQFTGSLPDFTGLSLLRQLIISKNQLNGSLPESIGQLSSLEHLDLSWNSLNGVITEVHFSNLSRLNFLDFSRNPLSFNLSSDWNPPFQIEFLRLSSCKVGPAFPKWIQTQINLTSLYMVNAEISDSIPGKFWHLSSSLVELNLSMNQIRGKLPNLSTKNCTFLYFDLSSNLLDGPLPPFPSSVAILRLSQNMISGPLSSFCKTEAPNLFFLDLSDNQLSGELPSCWMQFQGLLSLNMARNKFSGKIPSSLGYLKNVVLLRLQDNKLSGELPSLENCTELRVLDLGANKLSGKIPTWIGPNLTKLLVLLLKSNAFYGSIPLSLCSLPALHVLDFSKNNISGALPHCLANITALSSMSPEVEDNSSVGFVQLTWKGIQIEFGHNLKLLRSIDISSNNLSGDIPESVTSLLKLISLNLSRNSFTGVLPNNFGQLEMLESLDLSRNQISGSIPPSFSSLQYLSVLDLSYNNLSGRIPLSTQLQSFNASQFTGNLGLCGQPLTPECPGDATTEDPAVPNGSGSDQTKQDDDGLISLGFYVSLALGFIIGFWSVCGTLVLKTSWRYTYFRFFDDIKARIM</sequence>
<dbReference type="Gene3D" id="3.80.10.10">
    <property type="entry name" value="Ribonuclease Inhibitor"/>
    <property type="match status" value="4"/>
</dbReference>
<dbReference type="PRINTS" id="PR00019">
    <property type="entry name" value="LEURICHRPT"/>
</dbReference>
<feature type="domain" description="Leucine-rich repeat-containing N-terminal plant-type" evidence="15">
    <location>
        <begin position="33"/>
        <end position="70"/>
    </location>
</feature>
<name>A0A5N5F6N9_9ROSA</name>
<keyword evidence="10 16" id="KW-0675">Receptor</keyword>
<keyword evidence="6 14" id="KW-0732">Signal</keyword>
<evidence type="ECO:0000256" key="10">
    <source>
        <dbReference type="ARBA" id="ARBA00023170"/>
    </source>
</evidence>
<comment type="subcellular location">
    <subcellularLocation>
        <location evidence="1">Cell membrane</location>
        <topology evidence="1">Single-pass type I membrane protein</topology>
    </subcellularLocation>
</comment>
<dbReference type="Pfam" id="PF08263">
    <property type="entry name" value="LRRNT_2"/>
    <property type="match status" value="1"/>
</dbReference>
<dbReference type="PANTHER" id="PTHR48063">
    <property type="entry name" value="LRR RECEPTOR-LIKE KINASE"/>
    <property type="match status" value="1"/>
</dbReference>
<evidence type="ECO:0000256" key="5">
    <source>
        <dbReference type="ARBA" id="ARBA00022692"/>
    </source>
</evidence>
<evidence type="ECO:0000256" key="9">
    <source>
        <dbReference type="ARBA" id="ARBA00023136"/>
    </source>
</evidence>
<feature type="region of interest" description="Disordered" evidence="12">
    <location>
        <begin position="886"/>
        <end position="910"/>
    </location>
</feature>
<evidence type="ECO:0000256" key="2">
    <source>
        <dbReference type="ARBA" id="ARBA00009592"/>
    </source>
</evidence>
<evidence type="ECO:0000256" key="3">
    <source>
        <dbReference type="ARBA" id="ARBA00022475"/>
    </source>
</evidence>
<dbReference type="EMBL" id="SMOL01000768">
    <property type="protein sequence ID" value="KAB2598718.1"/>
    <property type="molecule type" value="Genomic_DNA"/>
</dbReference>
<dbReference type="Pfam" id="PF13855">
    <property type="entry name" value="LRR_8"/>
    <property type="match status" value="2"/>
</dbReference>
<keyword evidence="4" id="KW-0433">Leucine-rich repeat</keyword>
<dbReference type="FunFam" id="3.80.10.10:FF:000095">
    <property type="entry name" value="LRR receptor-like serine/threonine-protein kinase GSO1"/>
    <property type="match status" value="2"/>
</dbReference>
<gene>
    <name evidence="16" type="ORF">D8674_001638</name>
</gene>
<evidence type="ECO:0000313" key="16">
    <source>
        <dbReference type="EMBL" id="KAB2598718.1"/>
    </source>
</evidence>
<dbReference type="GO" id="GO:0005886">
    <property type="term" value="C:plasma membrane"/>
    <property type="evidence" value="ECO:0007669"/>
    <property type="project" value="UniProtKB-SubCell"/>
</dbReference>
<evidence type="ECO:0000259" key="15">
    <source>
        <dbReference type="Pfam" id="PF08263"/>
    </source>
</evidence>
<keyword evidence="17" id="KW-1185">Reference proteome</keyword>
<feature type="signal peptide" evidence="14">
    <location>
        <begin position="1"/>
        <end position="21"/>
    </location>
</feature>
<keyword evidence="11" id="KW-0325">Glycoprotein</keyword>
<evidence type="ECO:0000256" key="11">
    <source>
        <dbReference type="ARBA" id="ARBA00023180"/>
    </source>
</evidence>
<dbReference type="GO" id="GO:0051606">
    <property type="term" value="P:detection of stimulus"/>
    <property type="evidence" value="ECO:0007669"/>
    <property type="project" value="UniProtKB-ARBA"/>
</dbReference>
<dbReference type="PROSITE" id="PS51450">
    <property type="entry name" value="LRR"/>
    <property type="match status" value="2"/>
</dbReference>
<keyword evidence="16" id="KW-0808">Transferase</keyword>
<evidence type="ECO:0000256" key="8">
    <source>
        <dbReference type="ARBA" id="ARBA00022989"/>
    </source>
</evidence>
<dbReference type="SMART" id="SM00369">
    <property type="entry name" value="LRR_TYP"/>
    <property type="match status" value="9"/>
</dbReference>
<evidence type="ECO:0000256" key="14">
    <source>
        <dbReference type="SAM" id="SignalP"/>
    </source>
</evidence>
<feature type="transmembrane region" description="Helical" evidence="13">
    <location>
        <begin position="918"/>
        <end position="941"/>
    </location>
</feature>
<dbReference type="InterPro" id="IPR001611">
    <property type="entry name" value="Leu-rich_rpt"/>
</dbReference>